<proteinExistence type="predicted"/>
<evidence type="ECO:0000313" key="1">
    <source>
        <dbReference type="EMBL" id="OAQ34348.1"/>
    </source>
</evidence>
<reference evidence="1 2" key="1">
    <citation type="submission" date="2016-05" db="EMBL/GenBank/DDBJ databases">
        <title>Genome sequencing reveals origins of a unique bacterial endosymbiosis in the earliest lineages of terrestrial Fungi.</title>
        <authorList>
            <consortium name="DOE Joint Genome Institute"/>
            <person name="Uehling J."/>
            <person name="Gryganskyi A."/>
            <person name="Hameed K."/>
            <person name="Tschaplinski T."/>
            <person name="Misztal P."/>
            <person name="Wu S."/>
            <person name="Desiro A."/>
            <person name="Vande Pol N."/>
            <person name="Du Z.-Y."/>
            <person name="Zienkiewicz A."/>
            <person name="Zienkiewicz K."/>
            <person name="Morin E."/>
            <person name="Tisserant E."/>
            <person name="Splivallo R."/>
            <person name="Hainaut M."/>
            <person name="Henrissat B."/>
            <person name="Ohm R."/>
            <person name="Kuo A."/>
            <person name="Yan J."/>
            <person name="Lipzen A."/>
            <person name="Nolan M."/>
            <person name="Labutti K."/>
            <person name="Barry K."/>
            <person name="Goldstein A."/>
            <person name="Labbe J."/>
            <person name="Schadt C."/>
            <person name="Tuskan G."/>
            <person name="Grigoriev I."/>
            <person name="Martin F."/>
            <person name="Vilgalys R."/>
            <person name="Bonito G."/>
        </authorList>
    </citation>
    <scope>NUCLEOTIDE SEQUENCE [LARGE SCALE GENOMIC DNA]</scope>
    <source>
        <strain evidence="1 2">AG-77</strain>
    </source>
</reference>
<name>A0A197KAZ2_9FUNG</name>
<keyword evidence="2" id="KW-1185">Reference proteome</keyword>
<dbReference type="Proteomes" id="UP000078512">
    <property type="component" value="Unassembled WGS sequence"/>
</dbReference>
<dbReference type="OrthoDB" id="2363618at2759"/>
<protein>
    <recommendedName>
        <fullName evidence="3">F-box domain-containing protein</fullName>
    </recommendedName>
</protein>
<gene>
    <name evidence="1" type="ORF">K457DRAFT_14184</name>
</gene>
<dbReference type="AlphaFoldDB" id="A0A197KAZ2"/>
<organism evidence="1 2">
    <name type="scientific">Linnemannia elongata AG-77</name>
    <dbReference type="NCBI Taxonomy" id="1314771"/>
    <lineage>
        <taxon>Eukaryota</taxon>
        <taxon>Fungi</taxon>
        <taxon>Fungi incertae sedis</taxon>
        <taxon>Mucoromycota</taxon>
        <taxon>Mortierellomycotina</taxon>
        <taxon>Mortierellomycetes</taxon>
        <taxon>Mortierellales</taxon>
        <taxon>Mortierellaceae</taxon>
        <taxon>Linnemannia</taxon>
    </lineage>
</organism>
<dbReference type="EMBL" id="KV442017">
    <property type="protein sequence ID" value="OAQ34348.1"/>
    <property type="molecule type" value="Genomic_DNA"/>
</dbReference>
<sequence length="643" mass="73009">MSSCDKVFDLLELTQRIADDLSQHDLALCCRVNKTFFNTFTPHLWHSITIHPNDLTSKFKTPEGRAGLLRNGHLIRVLRAYEAFALEPFVEFGITCTNLVSLHVNHNLDHFTGEAVVSGTREMLSRGRRGSIGAGQRQVFLTGDFTVQVFADLTSASTEAVDIYASTGLSRLSAPVRPGSYDPSAFVLNAAKRKRLEDGQTYLIAVVERNPKLEFLVVPFEYPSSPPLMKVVEQLLAPKEFYTFPDIYSRGPATKFSLRNTRPGLLDTYRGEETVEGYLHFTEGELRLPDLSHYPKVKKLREGITERVNHDELERIRLADRGLTYLETTYGPPSNATQILVHAPPLKHIVLTRDDSNDHRDEAKRAYESNDNAAKTAFLRHAPTLEHFETAMCDFPKEIVQALLCSSPSLRTLKATESNYRHKPSVEVKLDALQVIETPWACYQLELFDFRIQNVQRSDIVITPPDIEIGPFPPHGPLPGPAHPEDQALLAGDILVVQQESHIVQRQVLKQIGQLTQLRNLRLGRSGRDQYAPLYSRLEMRGICTMIIDEYFDHDCLELSLASGLDELAGLKELEELVVSQMAHRIGLAEVQWMVENWPRLRTINGLHYQDRNREMYGDEFSAVDEPEHVRWIRENRPDIEVS</sequence>
<evidence type="ECO:0008006" key="3">
    <source>
        <dbReference type="Google" id="ProtNLM"/>
    </source>
</evidence>
<accession>A0A197KAZ2</accession>
<evidence type="ECO:0000313" key="2">
    <source>
        <dbReference type="Proteomes" id="UP000078512"/>
    </source>
</evidence>